<gene>
    <name evidence="3" type="ORF">SAMN04487969_104179</name>
</gene>
<keyword evidence="4" id="KW-1185">Reference proteome</keyword>
<dbReference type="InterPro" id="IPR018060">
    <property type="entry name" value="HTH_AraC"/>
</dbReference>
<evidence type="ECO:0000313" key="4">
    <source>
        <dbReference type="Proteomes" id="UP000183410"/>
    </source>
</evidence>
<organism evidence="3 4">
    <name type="scientific">Paenibacillus algorifonticola</name>
    <dbReference type="NCBI Taxonomy" id="684063"/>
    <lineage>
        <taxon>Bacteria</taxon>
        <taxon>Bacillati</taxon>
        <taxon>Bacillota</taxon>
        <taxon>Bacilli</taxon>
        <taxon>Bacillales</taxon>
        <taxon>Paenibacillaceae</taxon>
        <taxon>Paenibacillus</taxon>
    </lineage>
</organism>
<feature type="transmembrane region" description="Helical" evidence="1">
    <location>
        <begin position="6"/>
        <end position="29"/>
    </location>
</feature>
<evidence type="ECO:0000259" key="2">
    <source>
        <dbReference type="PROSITE" id="PS01124"/>
    </source>
</evidence>
<feature type="transmembrane region" description="Helical" evidence="1">
    <location>
        <begin position="144"/>
        <end position="168"/>
    </location>
</feature>
<feature type="transmembrane region" description="Helical" evidence="1">
    <location>
        <begin position="175"/>
        <end position="201"/>
    </location>
</feature>
<keyword evidence="1" id="KW-0812">Transmembrane</keyword>
<protein>
    <recommendedName>
        <fullName evidence="2">HTH araC/xylS-type domain-containing protein</fullName>
    </recommendedName>
</protein>
<feature type="transmembrane region" description="Helical" evidence="1">
    <location>
        <begin position="105"/>
        <end position="124"/>
    </location>
</feature>
<sequence>MCFSGFFKLSAGIFFLPSFFIFLVVILFFSPACVDVRFSFVWFLCYFFSLCGVVLLCPLYFFVFTLIKVWVFFVMFFSVSRLCPVFVDWAVFFDVSFRLFLGEHLGLLCALVVVASGFVHLLTGEVRLGFGAVEWVLLMRWGSLSGWAVLSKGGSFFCVLFCCFPCLFDLVLDLASVFGIVGAVCPEVLAPVLVDVGLLVVPLPYRSFYLFEVLVFFAALVVGLTDLGFYFGFHALFLVGGILVLLASFFLEQRDLVLVFAPSYFLFGQLVVCFTRFFDSYVSAFILVWLVVRFLDCVFQVFYHFAGPSLSRYVGDFESFRAVYVVRSPHLGFAFIGGEVGFSDFFYFVGLFKAIVGMGPLAFCRQEPLG</sequence>
<dbReference type="AlphaFoldDB" id="A0A1I2C004"/>
<keyword evidence="1" id="KW-0472">Membrane</keyword>
<feature type="transmembrane region" description="Helical" evidence="1">
    <location>
        <begin position="257"/>
        <end position="278"/>
    </location>
</feature>
<feature type="transmembrane region" description="Helical" evidence="1">
    <location>
        <begin position="345"/>
        <end position="364"/>
    </location>
</feature>
<dbReference type="PROSITE" id="PS01124">
    <property type="entry name" value="HTH_ARAC_FAMILY_2"/>
    <property type="match status" value="1"/>
</dbReference>
<feature type="transmembrane region" description="Helical" evidence="1">
    <location>
        <begin position="207"/>
        <end position="224"/>
    </location>
</feature>
<feature type="transmembrane region" description="Helical" evidence="1">
    <location>
        <begin position="285"/>
        <end position="306"/>
    </location>
</feature>
<dbReference type="GO" id="GO:0043565">
    <property type="term" value="F:sequence-specific DNA binding"/>
    <property type="evidence" value="ECO:0007669"/>
    <property type="project" value="InterPro"/>
</dbReference>
<feature type="transmembrane region" description="Helical" evidence="1">
    <location>
        <begin position="69"/>
        <end position="93"/>
    </location>
</feature>
<dbReference type="GO" id="GO:0003700">
    <property type="term" value="F:DNA-binding transcription factor activity"/>
    <property type="evidence" value="ECO:0007669"/>
    <property type="project" value="InterPro"/>
</dbReference>
<accession>A0A1I2C004</accession>
<feature type="transmembrane region" description="Helical" evidence="1">
    <location>
        <begin position="231"/>
        <end position="251"/>
    </location>
</feature>
<evidence type="ECO:0000313" key="3">
    <source>
        <dbReference type="EMBL" id="SFE61614.1"/>
    </source>
</evidence>
<dbReference type="Proteomes" id="UP000183410">
    <property type="component" value="Unassembled WGS sequence"/>
</dbReference>
<reference evidence="4" key="1">
    <citation type="submission" date="2016-10" db="EMBL/GenBank/DDBJ databases">
        <authorList>
            <person name="Varghese N."/>
            <person name="Submissions S."/>
        </authorList>
    </citation>
    <scope>NUCLEOTIDE SEQUENCE [LARGE SCALE GENOMIC DNA]</scope>
    <source>
        <strain evidence="4">CGMCC 1.10223</strain>
    </source>
</reference>
<name>A0A1I2C004_9BACL</name>
<evidence type="ECO:0000256" key="1">
    <source>
        <dbReference type="SAM" id="Phobius"/>
    </source>
</evidence>
<dbReference type="EMBL" id="FONN01000004">
    <property type="protein sequence ID" value="SFE61614.1"/>
    <property type="molecule type" value="Genomic_DNA"/>
</dbReference>
<proteinExistence type="predicted"/>
<keyword evidence="1" id="KW-1133">Transmembrane helix</keyword>
<feature type="domain" description="HTH araC/xylS-type" evidence="2">
    <location>
        <begin position="300"/>
        <end position="366"/>
    </location>
</feature>
<feature type="transmembrane region" description="Helical" evidence="1">
    <location>
        <begin position="41"/>
        <end position="63"/>
    </location>
</feature>